<evidence type="ECO:0000313" key="1">
    <source>
        <dbReference type="EMBL" id="GJC89329.1"/>
    </source>
</evidence>
<dbReference type="AlphaFoldDB" id="A0AA37GYQ7"/>
<comment type="caution">
    <text evidence="1">The sequence shown here is derived from an EMBL/GenBank/DDBJ whole genome shotgun (WGS) entry which is preliminary data.</text>
</comment>
<organism evidence="1 2">
    <name type="scientific">Colletotrichum liriopes</name>
    <dbReference type="NCBI Taxonomy" id="708192"/>
    <lineage>
        <taxon>Eukaryota</taxon>
        <taxon>Fungi</taxon>
        <taxon>Dikarya</taxon>
        <taxon>Ascomycota</taxon>
        <taxon>Pezizomycotina</taxon>
        <taxon>Sordariomycetes</taxon>
        <taxon>Hypocreomycetidae</taxon>
        <taxon>Glomerellales</taxon>
        <taxon>Glomerellaceae</taxon>
        <taxon>Colletotrichum</taxon>
        <taxon>Colletotrichum spaethianum species complex</taxon>
    </lineage>
</organism>
<dbReference type="Proteomes" id="UP001055172">
    <property type="component" value="Unassembled WGS sequence"/>
</dbReference>
<sequence>MFELGGTTPCIAKAGLCRGIEMVKLANRIETLKAQKEDTEDSNFPFSMALTSYSACWRSRPRRHSGRSRQASSYCSACVHGGKSGNKAILADPAFWSRFDYALAEDLVEHLAKLHLDHSLRSHDAWSARIQAACHTPRSNHSTLCGIVIRVATTAKNFLTSG</sequence>
<name>A0AA37GYQ7_9PEZI</name>
<proteinExistence type="predicted"/>
<evidence type="ECO:0000313" key="2">
    <source>
        <dbReference type="Proteomes" id="UP001055172"/>
    </source>
</evidence>
<protein>
    <submittedName>
        <fullName evidence="1">Uncharacterized protein</fullName>
    </submittedName>
</protein>
<reference evidence="1 2" key="1">
    <citation type="submission" date="2021-07" db="EMBL/GenBank/DDBJ databases">
        <title>Genome data of Colletotrichum spaethianum.</title>
        <authorList>
            <person name="Utami Y.D."/>
            <person name="Hiruma K."/>
        </authorList>
    </citation>
    <scope>NUCLEOTIDE SEQUENCE [LARGE SCALE GENOMIC DNA]</scope>
    <source>
        <strain evidence="1 2">MAFF 242679</strain>
    </source>
</reference>
<dbReference type="EMBL" id="BPPX01000040">
    <property type="protein sequence ID" value="GJC89329.1"/>
    <property type="molecule type" value="Genomic_DNA"/>
</dbReference>
<keyword evidence="2" id="KW-1185">Reference proteome</keyword>
<accession>A0AA37GYQ7</accession>
<gene>
    <name evidence="1" type="ORF">ColLi_12167</name>
</gene>